<accession>J5QM86</accession>
<evidence type="ECO:0000256" key="2">
    <source>
        <dbReference type="ARBA" id="ARBA00010337"/>
    </source>
</evidence>
<sequence>MSRSGRSADPVETLIYSVLPELSQLPERARRERVAELAEYCDDILNSSLPLGSNGLADTARRQLTNPDDALRFNSLWSSIQRGFLTALAGMSSEEPKRFSANKFSSPPPKSRPSSVTVLNEVDLASPPRTPVPSAAGKSKAALLQEWRTQHHHPPFPEHLLLRDALYLLQGIDGRYVQFALSAEPQRNPYLTDKGRAGDGTGFPLGKEGQDPEAGEQEVVGIKIVEDEGKGVISQPTKSVLVQLSEMGVLYRKITNFIKQHQAAGPSAKSGMIIQLSEYHRLLAVLESQMSLTAPDSTSPAEGSGLTLLRLGLWTEDMKLKLQLMEMVVDDAESAHGGALVSKIHSRTAHGDPVVRQFTDQILEEVSKPFFLTLQKWITSGELHDPFKEFFVQLNPDMANGDDAVNYTGDAGFEEGFDIGGGVSDSSRIWEKKYVFVKAMVPGFINQDFGKKIFSTGRSLNFIRYNCYDSDWVTEKATLANRDGSDIDDAYSTASQRLLDIFFDKYKLLDHLRALKSYLMLGAGDFAELLMEALAPRLDKPAISLYRHHLTSDLESAIRGSNAQYDSPDVLRRLDARVLEYQHGELGWDCFALEYRVESPLNAILDARAMDGYDRLFHHLWRLKRVESTLTAGWMRVTSESRNFDKLPNLANLWHHCRVVQAEMVHFLRQLQAFNQLEVVECSWRDLIEYTDKRDGDLDALIVAHKTYLDRIVRKMLLLSPRKDDKDALLNLVREALDLILTFCAATDDLFSWSLAMAVSLDAKRDRERGIRKALSNAESAPPDFDKLEDIRERIRNCAGQFGDTVSILCKEAGAHPDLDVRFLAIRIAFNGYYGLKRGSKKK</sequence>
<keyword evidence="5" id="KW-0206">Cytoskeleton</keyword>
<proteinExistence type="inferred from homology"/>
<dbReference type="InterPro" id="IPR042241">
    <property type="entry name" value="GCP_C_sf"/>
</dbReference>
<dbReference type="GO" id="GO:0031122">
    <property type="term" value="P:cytoplasmic microtubule organization"/>
    <property type="evidence" value="ECO:0007669"/>
    <property type="project" value="TreeGrafter"/>
</dbReference>
<comment type="caution">
    <text evidence="9">The sequence shown here is derived from an EMBL/GenBank/DDBJ whole genome shotgun (WGS) entry which is preliminary data.</text>
</comment>
<evidence type="ECO:0000313" key="9">
    <source>
        <dbReference type="EMBL" id="EJT48073.1"/>
    </source>
</evidence>
<dbReference type="RefSeq" id="XP_014179693.1">
    <property type="nucleotide sequence ID" value="XM_014324218.1"/>
</dbReference>
<protein>
    <submittedName>
        <fullName evidence="9">Spindle pole body component alp6 (Altered polarity protein 6)</fullName>
    </submittedName>
</protein>
<organism evidence="9 10">
    <name type="scientific">Trichosporon asahii var. asahii (strain ATCC 90039 / CBS 2479 / JCM 2466 / KCTC 7840 / NBRC 103889/ NCYC 2677 / UAMH 7654)</name>
    <name type="common">Yeast</name>
    <dbReference type="NCBI Taxonomy" id="1186058"/>
    <lineage>
        <taxon>Eukaryota</taxon>
        <taxon>Fungi</taxon>
        <taxon>Dikarya</taxon>
        <taxon>Basidiomycota</taxon>
        <taxon>Agaricomycotina</taxon>
        <taxon>Tremellomycetes</taxon>
        <taxon>Trichosporonales</taxon>
        <taxon>Trichosporonaceae</taxon>
        <taxon>Trichosporon</taxon>
    </lineage>
</organism>
<dbReference type="HOGENOM" id="CLU_003736_2_0_1"/>
<dbReference type="AlphaFoldDB" id="J5QM86"/>
<dbReference type="KEGG" id="tasa:A1Q1_02989"/>
<dbReference type="GeneID" id="25986502"/>
<dbReference type="EMBL" id="ALBS01000215">
    <property type="protein sequence ID" value="EJT48073.1"/>
    <property type="molecule type" value="Genomic_DNA"/>
</dbReference>
<dbReference type="Pfam" id="PF17681">
    <property type="entry name" value="GCP_N_terminal"/>
    <property type="match status" value="1"/>
</dbReference>
<reference evidence="9 10" key="1">
    <citation type="journal article" date="2012" name="Eukaryot. Cell">
        <title>Draft genome sequence of CBS 2479, the standard type strain of Trichosporon asahii.</title>
        <authorList>
            <person name="Yang R.Y."/>
            <person name="Li H.T."/>
            <person name="Zhu H."/>
            <person name="Zhou G.P."/>
            <person name="Wang M."/>
            <person name="Wang L."/>
        </authorList>
    </citation>
    <scope>NUCLEOTIDE SEQUENCE [LARGE SCALE GENOMIC DNA]</scope>
    <source>
        <strain evidence="10">ATCC 90039 / CBS 2479 / JCM 2466 / KCTC 7840 / NCYC 2677 / UAMH 7654</strain>
    </source>
</reference>
<evidence type="ECO:0000259" key="8">
    <source>
        <dbReference type="Pfam" id="PF17681"/>
    </source>
</evidence>
<evidence type="ECO:0000259" key="7">
    <source>
        <dbReference type="Pfam" id="PF04130"/>
    </source>
</evidence>
<comment type="similarity">
    <text evidence="2">Belongs to the TUBGCP family.</text>
</comment>
<feature type="domain" description="Gamma tubulin complex component C-terminal" evidence="7">
    <location>
        <begin position="508"/>
        <end position="834"/>
    </location>
</feature>
<dbReference type="PANTHER" id="PTHR19302">
    <property type="entry name" value="GAMMA TUBULIN COMPLEX PROTEIN"/>
    <property type="match status" value="1"/>
</dbReference>
<gene>
    <name evidence="9" type="ORF">A1Q1_02989</name>
</gene>
<keyword evidence="4" id="KW-0493">Microtubule</keyword>
<evidence type="ECO:0000256" key="1">
    <source>
        <dbReference type="ARBA" id="ARBA00004245"/>
    </source>
</evidence>
<dbReference type="GO" id="GO:0051011">
    <property type="term" value="F:microtubule minus-end binding"/>
    <property type="evidence" value="ECO:0007669"/>
    <property type="project" value="TreeGrafter"/>
</dbReference>
<dbReference type="GO" id="GO:0051225">
    <property type="term" value="P:spindle assembly"/>
    <property type="evidence" value="ECO:0007669"/>
    <property type="project" value="TreeGrafter"/>
</dbReference>
<dbReference type="GO" id="GO:0043015">
    <property type="term" value="F:gamma-tubulin binding"/>
    <property type="evidence" value="ECO:0007669"/>
    <property type="project" value="InterPro"/>
</dbReference>
<dbReference type="GO" id="GO:0051321">
    <property type="term" value="P:meiotic cell cycle"/>
    <property type="evidence" value="ECO:0007669"/>
    <property type="project" value="TreeGrafter"/>
</dbReference>
<dbReference type="PANTHER" id="PTHR19302:SF14">
    <property type="entry name" value="GAMMA-TUBULIN COMPLEX COMPONENT 3"/>
    <property type="match status" value="1"/>
</dbReference>
<evidence type="ECO:0000256" key="6">
    <source>
        <dbReference type="SAM" id="MobiDB-lite"/>
    </source>
</evidence>
<dbReference type="InterPro" id="IPR040457">
    <property type="entry name" value="GCP_C"/>
</dbReference>
<evidence type="ECO:0000256" key="5">
    <source>
        <dbReference type="ARBA" id="ARBA00023212"/>
    </source>
</evidence>
<dbReference type="GO" id="GO:0000930">
    <property type="term" value="C:gamma-tubulin complex"/>
    <property type="evidence" value="ECO:0007669"/>
    <property type="project" value="TreeGrafter"/>
</dbReference>
<keyword evidence="3" id="KW-0963">Cytoplasm</keyword>
<dbReference type="VEuPathDB" id="FungiDB:A1Q1_02989"/>
<evidence type="ECO:0000256" key="3">
    <source>
        <dbReference type="ARBA" id="ARBA00022490"/>
    </source>
</evidence>
<name>J5QM86_TRIAS</name>
<dbReference type="GO" id="GO:0007020">
    <property type="term" value="P:microtubule nucleation"/>
    <property type="evidence" value="ECO:0007669"/>
    <property type="project" value="InterPro"/>
</dbReference>
<dbReference type="InterPro" id="IPR007259">
    <property type="entry name" value="GCP"/>
</dbReference>
<dbReference type="GO" id="GO:0005874">
    <property type="term" value="C:microtubule"/>
    <property type="evidence" value="ECO:0007669"/>
    <property type="project" value="UniProtKB-KW"/>
</dbReference>
<feature type="region of interest" description="Disordered" evidence="6">
    <location>
        <begin position="190"/>
        <end position="216"/>
    </location>
</feature>
<dbReference type="GO" id="GO:0000922">
    <property type="term" value="C:spindle pole"/>
    <property type="evidence" value="ECO:0007669"/>
    <property type="project" value="InterPro"/>
</dbReference>
<dbReference type="Gene3D" id="1.20.120.1900">
    <property type="entry name" value="Gamma-tubulin complex, C-terminal domain"/>
    <property type="match status" value="1"/>
</dbReference>
<evidence type="ECO:0000256" key="4">
    <source>
        <dbReference type="ARBA" id="ARBA00022701"/>
    </source>
</evidence>
<dbReference type="Pfam" id="PF04130">
    <property type="entry name" value="GCP_C_terminal"/>
    <property type="match status" value="1"/>
</dbReference>
<feature type="domain" description="Gamma tubulin complex component protein N-terminal" evidence="8">
    <location>
        <begin position="162"/>
        <end position="505"/>
    </location>
</feature>
<comment type="subcellular location">
    <subcellularLocation>
        <location evidence="1">Cytoplasm</location>
        <location evidence="1">Cytoskeleton</location>
    </subcellularLocation>
</comment>
<dbReference type="InterPro" id="IPR041470">
    <property type="entry name" value="GCP_N"/>
</dbReference>
<dbReference type="Proteomes" id="UP000002748">
    <property type="component" value="Unassembled WGS sequence"/>
</dbReference>
<dbReference type="GO" id="GO:0044732">
    <property type="term" value="C:mitotic spindle pole body"/>
    <property type="evidence" value="ECO:0007669"/>
    <property type="project" value="TreeGrafter"/>
</dbReference>
<evidence type="ECO:0000313" key="10">
    <source>
        <dbReference type="Proteomes" id="UP000002748"/>
    </source>
</evidence>
<dbReference type="GO" id="GO:0000278">
    <property type="term" value="P:mitotic cell cycle"/>
    <property type="evidence" value="ECO:0007669"/>
    <property type="project" value="TreeGrafter"/>
</dbReference>
<dbReference type="OrthoDB" id="5860513at2759"/>